<sequence>MAIIACHGKTDLLITFTCNPGWPKIVDNLERHQRWEHRPDLACRVFEGKLKLFLQDFTDRQLYGRVLNYHLVVEFQKRGLSHSHIFFTFVQDDKIHHERDVDALISACIPHETQQPLLYSRVGSHQLHYKCASEGDNAPCMRDGICRFGYPHSFCSDTEFNAGNNQRPKYRRSNNGRIILLANGTLPIDNRRVVPYNSYALAKYNCHINFEVVGAAATIKYLHKYLMKGWDRVSIDVNDENSRVDEIHRYVECRYVSSTEAAWKLLEFDIFKRSHSVVLLPVHLPGYRDILHDNDQDNLTVEELNALLNKKSKLEGFFELNRNDPDARRHTLDGPVV</sequence>
<reference evidence="3" key="1">
    <citation type="submission" date="2025-08" db="UniProtKB">
        <authorList>
            <consortium name="RefSeq"/>
        </authorList>
    </citation>
    <scope>IDENTIFICATION</scope>
    <source>
        <tissue evidence="3">Gonads</tissue>
    </source>
</reference>
<accession>A0A6J2YWX8</accession>
<dbReference type="RefSeq" id="XP_030767701.1">
    <property type="nucleotide sequence ID" value="XM_030911841.1"/>
</dbReference>
<proteinExistence type="predicted"/>
<dbReference type="PANTHER" id="PTHR10492:SF57">
    <property type="entry name" value="ATP-DEPENDENT DNA HELICASE"/>
    <property type="match status" value="1"/>
</dbReference>
<dbReference type="AlphaFoldDB" id="A0A6J2YWX8"/>
<dbReference type="KEGG" id="soy:115891394"/>
<organism evidence="2 3">
    <name type="scientific">Sitophilus oryzae</name>
    <name type="common">Rice weevil</name>
    <name type="synonym">Curculio oryzae</name>
    <dbReference type="NCBI Taxonomy" id="7048"/>
    <lineage>
        <taxon>Eukaryota</taxon>
        <taxon>Metazoa</taxon>
        <taxon>Ecdysozoa</taxon>
        <taxon>Arthropoda</taxon>
        <taxon>Hexapoda</taxon>
        <taxon>Insecta</taxon>
        <taxon>Pterygota</taxon>
        <taxon>Neoptera</taxon>
        <taxon>Endopterygota</taxon>
        <taxon>Coleoptera</taxon>
        <taxon>Polyphaga</taxon>
        <taxon>Cucujiformia</taxon>
        <taxon>Curculionidae</taxon>
        <taxon>Dryophthorinae</taxon>
        <taxon>Sitophilus</taxon>
    </lineage>
</organism>
<evidence type="ECO:0000313" key="3">
    <source>
        <dbReference type="RefSeq" id="XP_030767701.1"/>
    </source>
</evidence>
<gene>
    <name evidence="3" type="primary">LOC115891394</name>
</gene>
<dbReference type="Pfam" id="PF14214">
    <property type="entry name" value="Helitron_like_N"/>
    <property type="match status" value="1"/>
</dbReference>
<dbReference type="OrthoDB" id="10058710at2759"/>
<dbReference type="GeneID" id="115891394"/>
<dbReference type="PANTHER" id="PTHR10492">
    <property type="match status" value="1"/>
</dbReference>
<evidence type="ECO:0000259" key="1">
    <source>
        <dbReference type="Pfam" id="PF14214"/>
    </source>
</evidence>
<dbReference type="InterPro" id="IPR025476">
    <property type="entry name" value="Helitron_helicase-like"/>
</dbReference>
<dbReference type="Proteomes" id="UP000504635">
    <property type="component" value="Unplaced"/>
</dbReference>
<keyword evidence="2" id="KW-1185">Reference proteome</keyword>
<protein>
    <submittedName>
        <fullName evidence="3">Uncharacterized protein LOC115891394</fullName>
    </submittedName>
</protein>
<dbReference type="InParanoid" id="A0A6J2YWX8"/>
<evidence type="ECO:0000313" key="2">
    <source>
        <dbReference type="Proteomes" id="UP000504635"/>
    </source>
</evidence>
<name>A0A6J2YWX8_SITOR</name>
<feature type="domain" description="Helitron helicase-like" evidence="1">
    <location>
        <begin position="1"/>
        <end position="85"/>
    </location>
</feature>